<name>A0A918DPT8_9ACTN</name>
<proteinExistence type="predicted"/>
<dbReference type="EMBL" id="BMNH01000022">
    <property type="protein sequence ID" value="GGO77460.1"/>
    <property type="molecule type" value="Genomic_DNA"/>
</dbReference>
<dbReference type="Proteomes" id="UP000646523">
    <property type="component" value="Unassembled WGS sequence"/>
</dbReference>
<organism evidence="1 2">
    <name type="scientific">Nonomuraea cavernae</name>
    <dbReference type="NCBI Taxonomy" id="2045107"/>
    <lineage>
        <taxon>Bacteria</taxon>
        <taxon>Bacillati</taxon>
        <taxon>Actinomycetota</taxon>
        <taxon>Actinomycetes</taxon>
        <taxon>Streptosporangiales</taxon>
        <taxon>Streptosporangiaceae</taxon>
        <taxon>Nonomuraea</taxon>
    </lineage>
</organism>
<protein>
    <submittedName>
        <fullName evidence="1">Uncharacterized protein</fullName>
    </submittedName>
</protein>
<dbReference type="AlphaFoldDB" id="A0A918DPT8"/>
<dbReference type="RefSeq" id="WP_189127281.1">
    <property type="nucleotide sequence ID" value="NZ_BMNH01000022.1"/>
</dbReference>
<sequence>MPEARTIAEAYVHIGLTVQGEELGRNPDYSRWSTLTEGGDSWTLVFDHAGHHIVLRVPYQTEYDARRDGLHFGTGTSTLVDAGQWVLVSAAYARMAVEDDILSSPDAADGWELARDAAVEAVKFIPEGDEEPPPGAFWTALGTQARAQEPERFTLRRLRDDIDFYQESLDRLRPG</sequence>
<comment type="caution">
    <text evidence="1">The sequence shown here is derived from an EMBL/GenBank/DDBJ whole genome shotgun (WGS) entry which is preliminary data.</text>
</comment>
<gene>
    <name evidence="1" type="ORF">GCM10012289_57190</name>
</gene>
<evidence type="ECO:0000313" key="2">
    <source>
        <dbReference type="Proteomes" id="UP000646523"/>
    </source>
</evidence>
<reference evidence="1" key="1">
    <citation type="journal article" date="2014" name="Int. J. Syst. Evol. Microbiol.">
        <title>Complete genome sequence of Corynebacterium casei LMG S-19264T (=DSM 44701T), isolated from a smear-ripened cheese.</title>
        <authorList>
            <consortium name="US DOE Joint Genome Institute (JGI-PGF)"/>
            <person name="Walter F."/>
            <person name="Albersmeier A."/>
            <person name="Kalinowski J."/>
            <person name="Ruckert C."/>
        </authorList>
    </citation>
    <scope>NUCLEOTIDE SEQUENCE</scope>
    <source>
        <strain evidence="1">CGMCC 4.7368</strain>
    </source>
</reference>
<reference evidence="1" key="2">
    <citation type="submission" date="2020-09" db="EMBL/GenBank/DDBJ databases">
        <authorList>
            <person name="Sun Q."/>
            <person name="Zhou Y."/>
        </authorList>
    </citation>
    <scope>NUCLEOTIDE SEQUENCE</scope>
    <source>
        <strain evidence="1">CGMCC 4.7368</strain>
    </source>
</reference>
<accession>A0A918DPT8</accession>
<keyword evidence="2" id="KW-1185">Reference proteome</keyword>
<evidence type="ECO:0000313" key="1">
    <source>
        <dbReference type="EMBL" id="GGO77460.1"/>
    </source>
</evidence>